<keyword evidence="3" id="KW-1185">Reference proteome</keyword>
<dbReference type="EMBL" id="MT498055">
    <property type="protein sequence ID" value="QKY79802.1"/>
    <property type="molecule type" value="Genomic_DNA"/>
</dbReference>
<dbReference type="Gene3D" id="1.10.10.60">
    <property type="entry name" value="Homeodomain-like"/>
    <property type="match status" value="1"/>
</dbReference>
<feature type="domain" description="Resolvase HTH" evidence="1">
    <location>
        <begin position="10"/>
        <end position="45"/>
    </location>
</feature>
<accession>A0A7G3V9R6</accession>
<evidence type="ECO:0000259" key="1">
    <source>
        <dbReference type="Pfam" id="PF02796"/>
    </source>
</evidence>
<gene>
    <name evidence="2" type="primary">36</name>
    <name evidence="2" type="ORF">SEA_BUMBLE_36</name>
</gene>
<sequence>MSTEAPRPVGRPRVLTNEQVERIRELVAGGQSQRSVADHFEISPTLVSMICRGLRYPDAPGPITYSYTPPQQTGQTL</sequence>
<organism evidence="2 3">
    <name type="scientific">Arthrobacter phage Bumble</name>
    <dbReference type="NCBI Taxonomy" id="2743904"/>
    <lineage>
        <taxon>Viruses</taxon>
        <taxon>Duplodnaviria</taxon>
        <taxon>Heunggongvirae</taxon>
        <taxon>Uroviricota</taxon>
        <taxon>Caudoviricetes</taxon>
        <taxon>Berryhillviridae</taxon>
        <taxon>Altadenavirus</taxon>
        <taxon>Altadenavirus bumble</taxon>
    </lineage>
</organism>
<protein>
    <recommendedName>
        <fullName evidence="1">Resolvase HTH domain-containing protein</fullName>
    </recommendedName>
</protein>
<evidence type="ECO:0000313" key="2">
    <source>
        <dbReference type="EMBL" id="QKY79802.1"/>
    </source>
</evidence>
<evidence type="ECO:0000313" key="3">
    <source>
        <dbReference type="Proteomes" id="UP000516407"/>
    </source>
</evidence>
<dbReference type="Pfam" id="PF02796">
    <property type="entry name" value="HTH_7"/>
    <property type="match status" value="1"/>
</dbReference>
<reference evidence="2 3" key="1">
    <citation type="submission" date="2020-05" db="EMBL/GenBank/DDBJ databases">
        <authorList>
            <person name="Bohanan V.A."/>
            <person name="Brazelton B.R."/>
            <person name="Coffey L.M."/>
            <person name="Donovan A.R."/>
            <person name="Gales A.C."/>
            <person name="Glasscock A.J."/>
            <person name="Grill M."/>
            <person name="Harper M.C."/>
            <person name="Hollowell C.E."/>
            <person name="Liu T.Y."/>
            <person name="Mansour C."/>
            <person name="McDowell A.D."/>
            <person name="Miller T.E."/>
            <person name="Nash A.G."/>
            <person name="Seo J."/>
            <person name="Sherman Z.A."/>
            <person name="Albert R.M."/>
            <person name="Ayala A."/>
            <person name="Monti D.L."/>
            <person name="Garlena R.A."/>
            <person name="Russell D.A."/>
            <person name="Pope W.H."/>
            <person name="Jacobs-Sera D."/>
            <person name="Hatfull G.F."/>
        </authorList>
    </citation>
    <scope>NUCLEOTIDE SEQUENCE [LARGE SCALE GENOMIC DNA]</scope>
</reference>
<dbReference type="InterPro" id="IPR006120">
    <property type="entry name" value="Resolvase_HTH_dom"/>
</dbReference>
<dbReference type="SUPFAM" id="SSF46689">
    <property type="entry name" value="Homeodomain-like"/>
    <property type="match status" value="1"/>
</dbReference>
<dbReference type="Proteomes" id="UP000516407">
    <property type="component" value="Segment"/>
</dbReference>
<name>A0A7G3V9R6_9CAUD</name>
<proteinExistence type="predicted"/>
<dbReference type="GO" id="GO:0003677">
    <property type="term" value="F:DNA binding"/>
    <property type="evidence" value="ECO:0007669"/>
    <property type="project" value="InterPro"/>
</dbReference>
<dbReference type="InterPro" id="IPR009057">
    <property type="entry name" value="Homeodomain-like_sf"/>
</dbReference>
<dbReference type="GO" id="GO:0000150">
    <property type="term" value="F:DNA strand exchange activity"/>
    <property type="evidence" value="ECO:0007669"/>
    <property type="project" value="InterPro"/>
</dbReference>